<dbReference type="EMBL" id="MU790505">
    <property type="protein sequence ID" value="KAJ4001935.1"/>
    <property type="molecule type" value="Genomic_DNA"/>
</dbReference>
<dbReference type="Proteomes" id="UP001163828">
    <property type="component" value="Unassembled WGS sequence"/>
</dbReference>
<proteinExistence type="predicted"/>
<dbReference type="PANTHER" id="PTHR34154">
    <property type="entry name" value="ALKALI-SENSITIVE LINKAGE PROTEIN 1"/>
    <property type="match status" value="1"/>
</dbReference>
<dbReference type="PANTHER" id="PTHR34154:SF3">
    <property type="entry name" value="ALKALI-SENSITIVE LINKAGE PROTEIN 1"/>
    <property type="match status" value="1"/>
</dbReference>
<organism evidence="3 4">
    <name type="scientific">Lentinula boryana</name>
    <dbReference type="NCBI Taxonomy" id="40481"/>
    <lineage>
        <taxon>Eukaryota</taxon>
        <taxon>Fungi</taxon>
        <taxon>Dikarya</taxon>
        <taxon>Basidiomycota</taxon>
        <taxon>Agaricomycotina</taxon>
        <taxon>Agaricomycetes</taxon>
        <taxon>Agaricomycetidae</taxon>
        <taxon>Agaricales</taxon>
        <taxon>Marasmiineae</taxon>
        <taxon>Omphalotaceae</taxon>
        <taxon>Lentinula</taxon>
    </lineage>
</organism>
<dbReference type="SUPFAM" id="SSF51445">
    <property type="entry name" value="(Trans)glycosidases"/>
    <property type="match status" value="1"/>
</dbReference>
<comment type="caution">
    <text evidence="3">The sequence shown here is derived from an EMBL/GenBank/DDBJ whole genome shotgun (WGS) entry which is preliminary data.</text>
</comment>
<keyword evidence="4" id="KW-1185">Reference proteome</keyword>
<dbReference type="GO" id="GO:0016787">
    <property type="term" value="F:hydrolase activity"/>
    <property type="evidence" value="ECO:0007669"/>
    <property type="project" value="UniProtKB-KW"/>
</dbReference>
<dbReference type="InterPro" id="IPR024655">
    <property type="entry name" value="Asl1_glyco_hydro_catalytic"/>
</dbReference>
<evidence type="ECO:0000256" key="1">
    <source>
        <dbReference type="SAM" id="SignalP"/>
    </source>
</evidence>
<protein>
    <submittedName>
        <fullName evidence="3">Glycosyl hydrolase catalytic core-domain-containing protein</fullName>
    </submittedName>
</protein>
<evidence type="ECO:0000313" key="4">
    <source>
        <dbReference type="Proteomes" id="UP001163828"/>
    </source>
</evidence>
<dbReference type="Gene3D" id="3.20.20.80">
    <property type="entry name" value="Glycosidases"/>
    <property type="match status" value="1"/>
</dbReference>
<feature type="signal peptide" evidence="1">
    <location>
        <begin position="1"/>
        <end position="22"/>
    </location>
</feature>
<dbReference type="InterPro" id="IPR017853">
    <property type="entry name" value="GH"/>
</dbReference>
<name>A0ABQ8QU84_9AGAR</name>
<accession>A0ABQ8QU84</accession>
<dbReference type="Pfam" id="PF11790">
    <property type="entry name" value="Glyco_hydro_cc"/>
    <property type="match status" value="1"/>
</dbReference>
<feature type="domain" description="Asl1-like glycosyl hydrolase catalytic" evidence="2">
    <location>
        <begin position="41"/>
        <end position="241"/>
    </location>
</feature>
<feature type="chain" id="PRO_5045796271" evidence="1">
    <location>
        <begin position="23"/>
        <end position="303"/>
    </location>
</feature>
<keyword evidence="3" id="KW-0378">Hydrolase</keyword>
<gene>
    <name evidence="3" type="ORF">F5050DRAFT_1559809</name>
</gene>
<evidence type="ECO:0000259" key="2">
    <source>
        <dbReference type="Pfam" id="PF11790"/>
    </source>
</evidence>
<keyword evidence="1" id="KW-0732">Signal</keyword>
<reference evidence="3" key="1">
    <citation type="submission" date="2022-08" db="EMBL/GenBank/DDBJ databases">
        <authorList>
            <consortium name="DOE Joint Genome Institute"/>
            <person name="Min B."/>
            <person name="Riley R."/>
            <person name="Sierra-Patev S."/>
            <person name="Naranjo-Ortiz M."/>
            <person name="Looney B."/>
            <person name="Konkel Z."/>
            <person name="Slot J.C."/>
            <person name="Sakamoto Y."/>
            <person name="Steenwyk J.L."/>
            <person name="Rokas A."/>
            <person name="Carro J."/>
            <person name="Camarero S."/>
            <person name="Ferreira P."/>
            <person name="Molpeceres G."/>
            <person name="Ruiz-Duenas F.J."/>
            <person name="Serrano A."/>
            <person name="Henrissat B."/>
            <person name="Drula E."/>
            <person name="Hughes K.W."/>
            <person name="Mata J.L."/>
            <person name="Ishikawa N.K."/>
            <person name="Vargas-Isla R."/>
            <person name="Ushijima S."/>
            <person name="Smith C.A."/>
            <person name="Ahrendt S."/>
            <person name="Andreopoulos W."/>
            <person name="He G."/>
            <person name="Labutti K."/>
            <person name="Lipzen A."/>
            <person name="Ng V."/>
            <person name="Sandor L."/>
            <person name="Barry K."/>
            <person name="Martinez A.T."/>
            <person name="Xiao Y."/>
            <person name="Gibbons J.G."/>
            <person name="Terashima K."/>
            <person name="Hibbett D.S."/>
            <person name="Grigoriev I.V."/>
        </authorList>
    </citation>
    <scope>NUCLEOTIDE SEQUENCE</scope>
    <source>
        <strain evidence="3">TFB10827</strain>
    </source>
</reference>
<dbReference type="InterPro" id="IPR053183">
    <property type="entry name" value="ASL1"/>
</dbReference>
<evidence type="ECO:0000313" key="3">
    <source>
        <dbReference type="EMBL" id="KAJ4001935.1"/>
    </source>
</evidence>
<sequence length="303" mass="33675">MAFKNSAFAVILLASLFAKSCAAPIPRAKPLVRRTANAKRGIAFSDTTTTDLSYAANTAISWEYNWAISPPANLPSGIEHVPMQWGKASIENLQDAVEKTGFKYVLGFNEPEQTGQANISATDAASMWQQYMNPLSTSGIKIGGPAVSSAPEGKTWLENFLSACDKKCKIDFLPLHWYGQGSQYFLQYLSDMHTAFPDYNLWVTEFADTTMNNEATVQSFLTDSIQKMDALSYVERYSWFDYSVSILLFEIEIQISFLSSAPRSVCKAVSLFWSPLLHVNILFLSDLLDSSGNLNNLGKEYVQ</sequence>